<dbReference type="AlphaFoldDB" id="A0AAJ0FU29"/>
<reference evidence="2" key="1">
    <citation type="submission" date="2023-06" db="EMBL/GenBank/DDBJ databases">
        <title>Conoideocrella luteorostrata (Hypocreales: Clavicipitaceae), a potential biocontrol fungus for elongate hemlock scale in United States Christmas tree production areas.</title>
        <authorList>
            <person name="Barrett H."/>
            <person name="Lovett B."/>
            <person name="Macias A.M."/>
            <person name="Stajich J.E."/>
            <person name="Kasson M.T."/>
        </authorList>
    </citation>
    <scope>NUCLEOTIDE SEQUENCE</scope>
    <source>
        <strain evidence="2">ARSEF 14590</strain>
    </source>
</reference>
<evidence type="ECO:0000313" key="3">
    <source>
        <dbReference type="Proteomes" id="UP001251528"/>
    </source>
</evidence>
<comment type="caution">
    <text evidence="2">The sequence shown here is derived from an EMBL/GenBank/DDBJ whole genome shotgun (WGS) entry which is preliminary data.</text>
</comment>
<dbReference type="EMBL" id="JASWJB010000313">
    <property type="protein sequence ID" value="KAK2591734.1"/>
    <property type="molecule type" value="Genomic_DNA"/>
</dbReference>
<name>A0AAJ0FU29_9HYPO</name>
<protein>
    <submittedName>
        <fullName evidence="2">Uncharacterized protein</fullName>
    </submittedName>
</protein>
<sequence length="428" mass="45460">MSREEEVLAQPRFPGATGARRQAWIVFTAVCVALFCPHSQLLLISPLGEWHVGMQSIPANRSPTAMLSGTVKRKSTRTSVQPSLHSSNLNGTSWFSQGLAGVFCPNGPGSGPDLVDPAIGFDDRMTAAVFNDWDASLSLFPPVSPLSSLAPLSADPGGGRDVQTMCTRPSTTDGGEDEDEDDSEDDGKSNQDPDETLSSQLTALSKRATRAIRRLACPGPAPLTVSSLEVNEAFDITKMLTHIINNITAVYAHGEDFISGSTTTDHGLVFLALASHQRLVALFRAICDAIHRCLESMASGNCHQQKVPKIHAGTKLSTVAQFVMVLQLLMHLIKRLDRSLQVKKSMGYSSGVSSGGQTFPAGASNGDIAAPLQNELGAKTMAGGGSYQQGGGLPVLAQAIVGAIPDVHKKLKVAIQELQIKMEHSELQ</sequence>
<evidence type="ECO:0000256" key="1">
    <source>
        <dbReference type="SAM" id="MobiDB-lite"/>
    </source>
</evidence>
<gene>
    <name evidence="2" type="ORF">QQS21_010588</name>
</gene>
<keyword evidence="3" id="KW-1185">Reference proteome</keyword>
<feature type="region of interest" description="Disordered" evidence="1">
    <location>
        <begin position="150"/>
        <end position="196"/>
    </location>
</feature>
<feature type="compositionally biased region" description="Acidic residues" evidence="1">
    <location>
        <begin position="174"/>
        <end position="185"/>
    </location>
</feature>
<evidence type="ECO:0000313" key="2">
    <source>
        <dbReference type="EMBL" id="KAK2591734.1"/>
    </source>
</evidence>
<proteinExistence type="predicted"/>
<dbReference type="Proteomes" id="UP001251528">
    <property type="component" value="Unassembled WGS sequence"/>
</dbReference>
<accession>A0AAJ0FU29</accession>
<organism evidence="2 3">
    <name type="scientific">Conoideocrella luteorostrata</name>
    <dbReference type="NCBI Taxonomy" id="1105319"/>
    <lineage>
        <taxon>Eukaryota</taxon>
        <taxon>Fungi</taxon>
        <taxon>Dikarya</taxon>
        <taxon>Ascomycota</taxon>
        <taxon>Pezizomycotina</taxon>
        <taxon>Sordariomycetes</taxon>
        <taxon>Hypocreomycetidae</taxon>
        <taxon>Hypocreales</taxon>
        <taxon>Clavicipitaceae</taxon>
        <taxon>Conoideocrella</taxon>
    </lineage>
</organism>